<accession>A0ABS4SH51</accession>
<gene>
    <name evidence="1" type="ORF">J2851_000492</name>
</gene>
<dbReference type="EMBL" id="JAGINP010000001">
    <property type="protein sequence ID" value="MBP2290755.1"/>
    <property type="molecule type" value="Genomic_DNA"/>
</dbReference>
<comment type="caution">
    <text evidence="1">The sequence shown here is derived from an EMBL/GenBank/DDBJ whole genome shotgun (WGS) entry which is preliminary data.</text>
</comment>
<reference evidence="1 2" key="1">
    <citation type="submission" date="2021-03" db="EMBL/GenBank/DDBJ databases">
        <title>Genomic Encyclopedia of Type Strains, Phase III (KMG-III): the genomes of soil and plant-associated and newly described type strains.</title>
        <authorList>
            <person name="Whitman W."/>
        </authorList>
    </citation>
    <scope>NUCLEOTIDE SEQUENCE [LARGE SCALE GENOMIC DNA]</scope>
    <source>
        <strain evidence="1 2">IMMIB AFH-6</strain>
    </source>
</reference>
<evidence type="ECO:0000313" key="2">
    <source>
        <dbReference type="Proteomes" id="UP000781958"/>
    </source>
</evidence>
<organism evidence="1 2">
    <name type="scientific">Azospirillum rugosum</name>
    <dbReference type="NCBI Taxonomy" id="416170"/>
    <lineage>
        <taxon>Bacteria</taxon>
        <taxon>Pseudomonadati</taxon>
        <taxon>Pseudomonadota</taxon>
        <taxon>Alphaproteobacteria</taxon>
        <taxon>Rhodospirillales</taxon>
        <taxon>Azospirillaceae</taxon>
        <taxon>Azospirillum</taxon>
    </lineage>
</organism>
<evidence type="ECO:0000313" key="1">
    <source>
        <dbReference type="EMBL" id="MBP2290755.1"/>
    </source>
</evidence>
<protein>
    <submittedName>
        <fullName evidence="1">Uncharacterized protein</fullName>
    </submittedName>
</protein>
<sequence>MIDDDFPAILAVVAFTPCERAFSGLPTMFGLSLRERRDRAEAALLRLNYRAYRVLEVNDAAKRLNPADVMLDARTREDFQEIRKATWDYLKQLEIVGSDPGPALRFVSLVERAVNDFYGGICAGRSAFARWKEQSR</sequence>
<name>A0ABS4SH51_9PROT</name>
<proteinExistence type="predicted"/>
<keyword evidence="2" id="KW-1185">Reference proteome</keyword>
<dbReference type="Proteomes" id="UP000781958">
    <property type="component" value="Unassembled WGS sequence"/>
</dbReference>
<dbReference type="RefSeq" id="WP_209763199.1">
    <property type="nucleotide sequence ID" value="NZ_JAGINP010000001.1"/>
</dbReference>